<feature type="compositionally biased region" description="Basic residues" evidence="1">
    <location>
        <begin position="18"/>
        <end position="27"/>
    </location>
</feature>
<organism evidence="2 3">
    <name type="scientific">Nocardia jinanensis</name>
    <dbReference type="NCBI Taxonomy" id="382504"/>
    <lineage>
        <taxon>Bacteria</taxon>
        <taxon>Bacillati</taxon>
        <taxon>Actinomycetota</taxon>
        <taxon>Actinomycetes</taxon>
        <taxon>Mycobacteriales</taxon>
        <taxon>Nocardiaceae</taxon>
        <taxon>Nocardia</taxon>
    </lineage>
</organism>
<evidence type="ECO:0000313" key="3">
    <source>
        <dbReference type="Proteomes" id="UP000638263"/>
    </source>
</evidence>
<dbReference type="EMBL" id="BMMH01000025">
    <property type="protein sequence ID" value="GGL39875.1"/>
    <property type="molecule type" value="Genomic_DNA"/>
</dbReference>
<evidence type="ECO:0000256" key="1">
    <source>
        <dbReference type="SAM" id="MobiDB-lite"/>
    </source>
</evidence>
<proteinExistence type="predicted"/>
<feature type="region of interest" description="Disordered" evidence="1">
    <location>
        <begin position="1"/>
        <end position="29"/>
    </location>
</feature>
<accession>A0A917RWF6</accession>
<dbReference type="AlphaFoldDB" id="A0A917RWF6"/>
<name>A0A917RWF6_9NOCA</name>
<comment type="caution">
    <text evidence="2">The sequence shown here is derived from an EMBL/GenBank/DDBJ whole genome shotgun (WGS) entry which is preliminary data.</text>
</comment>
<gene>
    <name evidence="2" type="ORF">GCM10011588_63380</name>
</gene>
<sequence>MAVCPDTPIEDDDDTQTRSRRVGRTRKTGLVDSERAGVNVVHHAEREALSALCVVLDPNYRRCTAPDHRFPGPGAVRAAR</sequence>
<reference evidence="2" key="2">
    <citation type="submission" date="2020-09" db="EMBL/GenBank/DDBJ databases">
        <authorList>
            <person name="Sun Q."/>
            <person name="Zhou Y."/>
        </authorList>
    </citation>
    <scope>NUCLEOTIDE SEQUENCE</scope>
    <source>
        <strain evidence="2">CGMCC 4.3508</strain>
    </source>
</reference>
<dbReference type="Proteomes" id="UP000638263">
    <property type="component" value="Unassembled WGS sequence"/>
</dbReference>
<protein>
    <submittedName>
        <fullName evidence="2">Uncharacterized protein</fullName>
    </submittedName>
</protein>
<keyword evidence="3" id="KW-1185">Reference proteome</keyword>
<evidence type="ECO:0000313" key="2">
    <source>
        <dbReference type="EMBL" id="GGL39875.1"/>
    </source>
</evidence>
<reference evidence="2" key="1">
    <citation type="journal article" date="2014" name="Int. J. Syst. Evol. Microbiol.">
        <title>Complete genome sequence of Corynebacterium casei LMG S-19264T (=DSM 44701T), isolated from a smear-ripened cheese.</title>
        <authorList>
            <consortium name="US DOE Joint Genome Institute (JGI-PGF)"/>
            <person name="Walter F."/>
            <person name="Albersmeier A."/>
            <person name="Kalinowski J."/>
            <person name="Ruckert C."/>
        </authorList>
    </citation>
    <scope>NUCLEOTIDE SEQUENCE</scope>
    <source>
        <strain evidence="2">CGMCC 4.3508</strain>
    </source>
</reference>